<evidence type="ECO:0000256" key="6">
    <source>
        <dbReference type="ARBA" id="ARBA00022519"/>
    </source>
</evidence>
<comment type="similarity">
    <text evidence="3">Belongs to the etk/wzc family.</text>
</comment>
<keyword evidence="7" id="KW-0808">Transferase</keyword>
<dbReference type="GO" id="GO:0005524">
    <property type="term" value="F:ATP binding"/>
    <property type="evidence" value="ECO:0007669"/>
    <property type="project" value="UniProtKB-KW"/>
</dbReference>
<dbReference type="Pfam" id="PF13807">
    <property type="entry name" value="GNVR"/>
    <property type="match status" value="1"/>
</dbReference>
<evidence type="ECO:0000256" key="1">
    <source>
        <dbReference type="ARBA" id="ARBA00004429"/>
    </source>
</evidence>
<keyword evidence="12 17" id="KW-1133">Transmembrane helix</keyword>
<dbReference type="PANTHER" id="PTHR32309">
    <property type="entry name" value="TYROSINE-PROTEIN KINASE"/>
    <property type="match status" value="1"/>
</dbReference>
<dbReference type="EMBL" id="FNAK01000008">
    <property type="protein sequence ID" value="SDE62293.1"/>
    <property type="molecule type" value="Genomic_DNA"/>
</dbReference>
<dbReference type="InterPro" id="IPR050445">
    <property type="entry name" value="Bact_polysacc_biosynth/exp"/>
</dbReference>
<evidence type="ECO:0000313" key="21">
    <source>
        <dbReference type="EMBL" id="SDE62293.1"/>
    </source>
</evidence>
<protein>
    <recommendedName>
        <fullName evidence="4">non-specific protein-tyrosine kinase</fullName>
        <ecNumber evidence="4">2.7.10.2</ecNumber>
    </recommendedName>
</protein>
<keyword evidence="22" id="KW-1185">Reference proteome</keyword>
<evidence type="ECO:0000256" key="7">
    <source>
        <dbReference type="ARBA" id="ARBA00022679"/>
    </source>
</evidence>
<dbReference type="RefSeq" id="WP_068301445.1">
    <property type="nucleotide sequence ID" value="NZ_FNAK01000008.1"/>
</dbReference>
<evidence type="ECO:0000256" key="2">
    <source>
        <dbReference type="ARBA" id="ARBA00007316"/>
    </source>
</evidence>
<keyword evidence="11" id="KW-0067">ATP-binding</keyword>
<keyword evidence="5" id="KW-1003">Cell membrane</keyword>
<dbReference type="PANTHER" id="PTHR32309:SF13">
    <property type="entry name" value="FERRIC ENTEROBACTIN TRANSPORT PROTEIN FEPE"/>
    <property type="match status" value="1"/>
</dbReference>
<evidence type="ECO:0000256" key="15">
    <source>
        <dbReference type="ARBA" id="ARBA00051245"/>
    </source>
</evidence>
<dbReference type="GO" id="GO:0005886">
    <property type="term" value="C:plasma membrane"/>
    <property type="evidence" value="ECO:0007669"/>
    <property type="project" value="UniProtKB-SubCell"/>
</dbReference>
<evidence type="ECO:0000256" key="17">
    <source>
        <dbReference type="SAM" id="Phobius"/>
    </source>
</evidence>
<feature type="transmembrane region" description="Helical" evidence="17">
    <location>
        <begin position="41"/>
        <end position="61"/>
    </location>
</feature>
<gene>
    <name evidence="21" type="ORF">SAMN04488071_3422</name>
</gene>
<name>A0A1G7EF74_9PROT</name>
<keyword evidence="8 17" id="KW-0812">Transmembrane</keyword>
<sequence length="756" mass="84675">MYDNQYVKQQELNTPGHPPLGAQEDEIDIRALALVLWRRKWVIVNTAIFLIVLSAIVVFQLTPRYKASAMLAIESRQNSVVDLEAVMSGLGTDQAAIKTEIDVLKSRRLVGKLVDSLDLTNDREFNGELNTNRSLLSYLNPLSYVSDSWKDAILGTKPDARSEEEIAETTRARVIDAVSQRLVVSNPPRSYTLNLSFESVDPKKAARIVNRLSDLYLTDQLEVKFEATQRANEWLNERVAQLRDKVRQSEQAAQQFRERHQLVQTQSAGLVNEQQLAQINTQLVTARTELARIEARQRQIEQNVADGRIEESGLIEVLQSPLIQRLKEQESGVQRERAELATRYGPKHPKMLNVQAELADIQSKISYEIDKIVAGIRGEAEVAAIRVQTLQQNLDSLKAESFEVSRAQVQMRELDREAEANRLLLQTFLTRFKETSSQDGMQQADARIIAKADTPLMASFPKKKMTLALVGFVGVALGVGLAFLLEALDNGYRSFDHLRQDLQLRSLGMIPLVDKSALKNMKPEEYIAEKPNSSFAEAHRNVHASLMFSGKDGSTPKVLAVTSSVPGEGKSTATLCLAQILGRTGLKVLVVEGDLRRPVFRERMGVSKEKHLSVNDILTGSAQESGKDIFKDEVTGIHLLWAERVDDPQERFTSAEFRHFLAEARKRYDLVLLDTPPIMAVADAMIIARHAESVMFVIQWENTPKGIVKTAVKQLAQTQIPIAGAVLTQVNIKRHRGYGYGDQGYYYGGKSAYYTN</sequence>
<evidence type="ECO:0000259" key="19">
    <source>
        <dbReference type="Pfam" id="PF13614"/>
    </source>
</evidence>
<reference evidence="21 22" key="1">
    <citation type="submission" date="2016-10" db="EMBL/GenBank/DDBJ databases">
        <authorList>
            <person name="de Groot N.N."/>
        </authorList>
    </citation>
    <scope>NUCLEOTIDE SEQUENCE [LARGE SCALE GENOMIC DNA]</scope>
    <source>
        <strain evidence="21 22">CGMCC 1.9109</strain>
    </source>
</reference>
<evidence type="ECO:0000259" key="20">
    <source>
        <dbReference type="Pfam" id="PF13807"/>
    </source>
</evidence>
<keyword evidence="13 17" id="KW-0472">Membrane</keyword>
<dbReference type="InterPro" id="IPR025669">
    <property type="entry name" value="AAA_dom"/>
</dbReference>
<evidence type="ECO:0000256" key="11">
    <source>
        <dbReference type="ARBA" id="ARBA00022840"/>
    </source>
</evidence>
<dbReference type="Gene3D" id="3.40.50.300">
    <property type="entry name" value="P-loop containing nucleotide triphosphate hydrolases"/>
    <property type="match status" value="1"/>
</dbReference>
<dbReference type="STRING" id="637679.GCA_001550055_00201"/>
<dbReference type="OrthoDB" id="230260at2"/>
<dbReference type="NCBIfam" id="TIGR01007">
    <property type="entry name" value="eps_fam"/>
    <property type="match status" value="1"/>
</dbReference>
<keyword evidence="16" id="KW-0175">Coiled coil</keyword>
<dbReference type="Proteomes" id="UP000183685">
    <property type="component" value="Unassembled WGS sequence"/>
</dbReference>
<dbReference type="Pfam" id="PF02706">
    <property type="entry name" value="Wzz"/>
    <property type="match status" value="1"/>
</dbReference>
<accession>A0A1G7EF74</accession>
<feature type="transmembrane region" description="Helical" evidence="17">
    <location>
        <begin position="466"/>
        <end position="485"/>
    </location>
</feature>
<evidence type="ECO:0000256" key="13">
    <source>
        <dbReference type="ARBA" id="ARBA00023136"/>
    </source>
</evidence>
<evidence type="ECO:0000256" key="9">
    <source>
        <dbReference type="ARBA" id="ARBA00022741"/>
    </source>
</evidence>
<dbReference type="InterPro" id="IPR005702">
    <property type="entry name" value="Wzc-like_C"/>
</dbReference>
<keyword evidence="9" id="KW-0547">Nucleotide-binding</keyword>
<feature type="domain" description="AAA" evidence="19">
    <location>
        <begin position="557"/>
        <end position="702"/>
    </location>
</feature>
<dbReference type="AlphaFoldDB" id="A0A1G7EF74"/>
<dbReference type="InterPro" id="IPR027417">
    <property type="entry name" value="P-loop_NTPase"/>
</dbReference>
<dbReference type="CDD" id="cd05387">
    <property type="entry name" value="BY-kinase"/>
    <property type="match status" value="1"/>
</dbReference>
<comment type="subcellular location">
    <subcellularLocation>
        <location evidence="1">Cell inner membrane</location>
        <topology evidence="1">Multi-pass membrane protein</topology>
    </subcellularLocation>
</comment>
<evidence type="ECO:0000313" key="22">
    <source>
        <dbReference type="Proteomes" id="UP000183685"/>
    </source>
</evidence>
<dbReference type="Pfam" id="PF13614">
    <property type="entry name" value="AAA_31"/>
    <property type="match status" value="1"/>
</dbReference>
<dbReference type="InterPro" id="IPR003856">
    <property type="entry name" value="LPS_length_determ_N"/>
</dbReference>
<dbReference type="InterPro" id="IPR032807">
    <property type="entry name" value="GNVR"/>
</dbReference>
<evidence type="ECO:0000256" key="12">
    <source>
        <dbReference type="ARBA" id="ARBA00022989"/>
    </source>
</evidence>
<evidence type="ECO:0000256" key="8">
    <source>
        <dbReference type="ARBA" id="ARBA00022692"/>
    </source>
</evidence>
<evidence type="ECO:0000256" key="14">
    <source>
        <dbReference type="ARBA" id="ARBA00023137"/>
    </source>
</evidence>
<evidence type="ECO:0000256" key="10">
    <source>
        <dbReference type="ARBA" id="ARBA00022777"/>
    </source>
</evidence>
<evidence type="ECO:0000256" key="4">
    <source>
        <dbReference type="ARBA" id="ARBA00011903"/>
    </source>
</evidence>
<organism evidence="21 22">
    <name type="scientific">Kordiimonas lacus</name>
    <dbReference type="NCBI Taxonomy" id="637679"/>
    <lineage>
        <taxon>Bacteria</taxon>
        <taxon>Pseudomonadati</taxon>
        <taxon>Pseudomonadota</taxon>
        <taxon>Alphaproteobacteria</taxon>
        <taxon>Kordiimonadales</taxon>
        <taxon>Kordiimonadaceae</taxon>
        <taxon>Kordiimonas</taxon>
    </lineage>
</organism>
<dbReference type="GO" id="GO:0004715">
    <property type="term" value="F:non-membrane spanning protein tyrosine kinase activity"/>
    <property type="evidence" value="ECO:0007669"/>
    <property type="project" value="UniProtKB-EC"/>
</dbReference>
<dbReference type="SUPFAM" id="SSF52540">
    <property type="entry name" value="P-loop containing nucleoside triphosphate hydrolases"/>
    <property type="match status" value="1"/>
</dbReference>
<evidence type="ECO:0000256" key="3">
    <source>
        <dbReference type="ARBA" id="ARBA00008883"/>
    </source>
</evidence>
<evidence type="ECO:0000256" key="5">
    <source>
        <dbReference type="ARBA" id="ARBA00022475"/>
    </source>
</evidence>
<comment type="similarity">
    <text evidence="2">Belongs to the CpsD/CapB family.</text>
</comment>
<keyword evidence="6" id="KW-0997">Cell inner membrane</keyword>
<feature type="domain" description="Tyrosine-protein kinase G-rich" evidence="20">
    <location>
        <begin position="413"/>
        <end position="485"/>
    </location>
</feature>
<evidence type="ECO:0000256" key="16">
    <source>
        <dbReference type="SAM" id="Coils"/>
    </source>
</evidence>
<dbReference type="EC" id="2.7.10.2" evidence="4"/>
<keyword evidence="10" id="KW-0418">Kinase</keyword>
<comment type="catalytic activity">
    <reaction evidence="15">
        <text>L-tyrosyl-[protein] + ATP = O-phospho-L-tyrosyl-[protein] + ADP + H(+)</text>
        <dbReference type="Rhea" id="RHEA:10596"/>
        <dbReference type="Rhea" id="RHEA-COMP:10136"/>
        <dbReference type="Rhea" id="RHEA-COMP:20101"/>
        <dbReference type="ChEBI" id="CHEBI:15378"/>
        <dbReference type="ChEBI" id="CHEBI:30616"/>
        <dbReference type="ChEBI" id="CHEBI:46858"/>
        <dbReference type="ChEBI" id="CHEBI:61978"/>
        <dbReference type="ChEBI" id="CHEBI:456216"/>
        <dbReference type="EC" id="2.7.10.2"/>
    </reaction>
</comment>
<keyword evidence="14" id="KW-0829">Tyrosine-protein kinase</keyword>
<proteinExistence type="inferred from homology"/>
<feature type="domain" description="Polysaccharide chain length determinant N-terminal" evidence="18">
    <location>
        <begin position="25"/>
        <end position="117"/>
    </location>
</feature>
<evidence type="ECO:0000259" key="18">
    <source>
        <dbReference type="Pfam" id="PF02706"/>
    </source>
</evidence>
<feature type="coiled-coil region" evidence="16">
    <location>
        <begin position="225"/>
        <end position="343"/>
    </location>
</feature>